<organism evidence="2 5">
    <name type="scientific">Deinococcus wulumuqiensis</name>
    <dbReference type="NCBI Taxonomy" id="980427"/>
    <lineage>
        <taxon>Bacteria</taxon>
        <taxon>Thermotogati</taxon>
        <taxon>Deinococcota</taxon>
        <taxon>Deinococci</taxon>
        <taxon>Deinococcales</taxon>
        <taxon>Deinococcaceae</taxon>
        <taxon>Deinococcus</taxon>
    </lineage>
</organism>
<dbReference type="Proteomes" id="UP000652720">
    <property type="component" value="Unassembled WGS sequence"/>
</dbReference>
<evidence type="ECO:0000313" key="5">
    <source>
        <dbReference type="Proteomes" id="UP000652720"/>
    </source>
</evidence>
<evidence type="ECO:0000313" key="3">
    <source>
        <dbReference type="EMBL" id="GGP29462.1"/>
    </source>
</evidence>
<sequence length="90" mass="9725">MPAAQRSEGPGPQQGRPQSAGPWPVQKGGAGKTAHGSDSKAFDKKDGTAFWRAKRVQNTEQDGKWRRLGCPSTDAVKDKGHPFSKRYGGF</sequence>
<evidence type="ECO:0000256" key="1">
    <source>
        <dbReference type="SAM" id="MobiDB-lite"/>
    </source>
</evidence>
<evidence type="ECO:0000313" key="4">
    <source>
        <dbReference type="Proteomes" id="UP000630135"/>
    </source>
</evidence>
<dbReference type="EMBL" id="BMLZ01000010">
    <property type="protein sequence ID" value="GGP29462.1"/>
    <property type="molecule type" value="Genomic_DNA"/>
</dbReference>
<gene>
    <name evidence="3" type="ORF">GCM10008021_11130</name>
    <name evidence="2" type="ORF">GCM10010914_15950</name>
</gene>
<feature type="compositionally biased region" description="Basic and acidic residues" evidence="1">
    <location>
        <begin position="35"/>
        <end position="47"/>
    </location>
</feature>
<reference evidence="3" key="1">
    <citation type="journal article" date="2014" name="Int. J. Syst. Evol. Microbiol.">
        <title>Complete genome of a new Firmicutes species belonging to the dominant human colonic microbiota ('Ruminococcus bicirculans') reveals two chromosomes and a selective capacity to utilize plant glucans.</title>
        <authorList>
            <consortium name="NISC Comparative Sequencing Program"/>
            <person name="Wegmann U."/>
            <person name="Louis P."/>
            <person name="Goesmann A."/>
            <person name="Henrissat B."/>
            <person name="Duncan S.H."/>
            <person name="Flint H.J."/>
        </authorList>
    </citation>
    <scope>NUCLEOTIDE SEQUENCE</scope>
    <source>
        <strain evidence="3">CGMCC 1.8884</strain>
    </source>
</reference>
<proteinExistence type="predicted"/>
<reference evidence="2" key="4">
    <citation type="submission" date="2023-08" db="EMBL/GenBank/DDBJ databases">
        <authorList>
            <person name="Sun Q."/>
            <person name="Zhou Y."/>
        </authorList>
    </citation>
    <scope>NUCLEOTIDE SEQUENCE</scope>
    <source>
        <strain evidence="3">CGMCC 1.8884</strain>
        <strain evidence="2">CGMCC 1.8885</strain>
    </source>
</reference>
<evidence type="ECO:0000313" key="2">
    <source>
        <dbReference type="EMBL" id="GGI82459.1"/>
    </source>
</evidence>
<dbReference type="Proteomes" id="UP000630135">
    <property type="component" value="Unassembled WGS sequence"/>
</dbReference>
<dbReference type="EMBL" id="BMMA01000012">
    <property type="protein sequence ID" value="GGI82459.1"/>
    <property type="molecule type" value="Genomic_DNA"/>
</dbReference>
<protein>
    <submittedName>
        <fullName evidence="2">Uncharacterized protein</fullName>
    </submittedName>
</protein>
<keyword evidence="4" id="KW-1185">Reference proteome</keyword>
<name>A0AAV4K9S3_9DEIO</name>
<dbReference type="AlphaFoldDB" id="A0AAV4K9S3"/>
<reference evidence="4" key="3">
    <citation type="journal article" date="2019" name="Int. J. Syst. Evol. Microbiol.">
        <title>The Global Catalogue of Microorganisms (GCM) 10K type strain sequencing project: providing services to taxonomists for standard genome sequencing and annotation.</title>
        <authorList>
            <consortium name="The Broad Institute Genomics Platform"/>
            <consortium name="The Broad Institute Genome Sequencing Center for Infectious Disease"/>
            <person name="Wu L."/>
            <person name="Ma J."/>
        </authorList>
    </citation>
    <scope>NUCLEOTIDE SEQUENCE [LARGE SCALE GENOMIC DNA]</scope>
    <source>
        <strain evidence="4">CGMCC 1.8884</strain>
    </source>
</reference>
<reference evidence="2" key="2">
    <citation type="journal article" date="2014" name="Int. J. Syst. Evol. Microbiol.">
        <title>Complete genome sequence of Corynebacterium casei LMG S-19264T (=DSM 44701T), isolated from a smear-ripened cheese.</title>
        <authorList>
            <consortium name="US DOE Joint Genome Institute (JGI-PGF)"/>
            <person name="Walter F."/>
            <person name="Albersmeier A."/>
            <person name="Kalinowski J."/>
            <person name="Ruckert C."/>
        </authorList>
    </citation>
    <scope>NUCLEOTIDE SEQUENCE</scope>
    <source>
        <strain evidence="2">CGMCC 1.8885</strain>
    </source>
</reference>
<comment type="caution">
    <text evidence="2">The sequence shown here is derived from an EMBL/GenBank/DDBJ whole genome shotgun (WGS) entry which is preliminary data.</text>
</comment>
<accession>A0AAV4K9S3</accession>
<feature type="region of interest" description="Disordered" evidence="1">
    <location>
        <begin position="1"/>
        <end position="90"/>
    </location>
</feature>